<organism evidence="2 3">
    <name type="scientific">Eumeta variegata</name>
    <name type="common">Bagworm moth</name>
    <name type="synonym">Eumeta japonica</name>
    <dbReference type="NCBI Taxonomy" id="151549"/>
    <lineage>
        <taxon>Eukaryota</taxon>
        <taxon>Metazoa</taxon>
        <taxon>Ecdysozoa</taxon>
        <taxon>Arthropoda</taxon>
        <taxon>Hexapoda</taxon>
        <taxon>Insecta</taxon>
        <taxon>Pterygota</taxon>
        <taxon>Neoptera</taxon>
        <taxon>Endopterygota</taxon>
        <taxon>Lepidoptera</taxon>
        <taxon>Glossata</taxon>
        <taxon>Ditrysia</taxon>
        <taxon>Tineoidea</taxon>
        <taxon>Psychidae</taxon>
        <taxon>Oiketicinae</taxon>
        <taxon>Eumeta</taxon>
    </lineage>
</organism>
<gene>
    <name evidence="2" type="ORF">EVAR_40256_1</name>
</gene>
<accession>A0A4C1Y1K2</accession>
<feature type="region of interest" description="Disordered" evidence="1">
    <location>
        <begin position="44"/>
        <end position="63"/>
    </location>
</feature>
<protein>
    <submittedName>
        <fullName evidence="2">Uncharacterized protein</fullName>
    </submittedName>
</protein>
<dbReference type="AlphaFoldDB" id="A0A4C1Y1K2"/>
<name>A0A4C1Y1K2_EUMVA</name>
<sequence>MQWRCERCVVCAKCLGKIDLYRNSEAIEWCDLKKDVVTRVERADNIETEPTDHRQTHADAADESENNWEIILEINIEGVVVFYISSSASNSLSELLIEK</sequence>
<evidence type="ECO:0000256" key="1">
    <source>
        <dbReference type="SAM" id="MobiDB-lite"/>
    </source>
</evidence>
<feature type="compositionally biased region" description="Basic and acidic residues" evidence="1">
    <location>
        <begin position="44"/>
        <end position="60"/>
    </location>
</feature>
<proteinExistence type="predicted"/>
<evidence type="ECO:0000313" key="3">
    <source>
        <dbReference type="Proteomes" id="UP000299102"/>
    </source>
</evidence>
<comment type="caution">
    <text evidence="2">The sequence shown here is derived from an EMBL/GenBank/DDBJ whole genome shotgun (WGS) entry which is preliminary data.</text>
</comment>
<evidence type="ECO:0000313" key="2">
    <source>
        <dbReference type="EMBL" id="GBP69776.1"/>
    </source>
</evidence>
<keyword evidence="3" id="KW-1185">Reference proteome</keyword>
<reference evidence="2 3" key="1">
    <citation type="journal article" date="2019" name="Commun. Biol.">
        <title>The bagworm genome reveals a unique fibroin gene that provides high tensile strength.</title>
        <authorList>
            <person name="Kono N."/>
            <person name="Nakamura H."/>
            <person name="Ohtoshi R."/>
            <person name="Tomita M."/>
            <person name="Numata K."/>
            <person name="Arakawa K."/>
        </authorList>
    </citation>
    <scope>NUCLEOTIDE SEQUENCE [LARGE SCALE GENOMIC DNA]</scope>
</reference>
<dbReference type="Proteomes" id="UP000299102">
    <property type="component" value="Unassembled WGS sequence"/>
</dbReference>
<dbReference type="EMBL" id="BGZK01001052">
    <property type="protein sequence ID" value="GBP69776.1"/>
    <property type="molecule type" value="Genomic_DNA"/>
</dbReference>